<dbReference type="InterPro" id="IPR028994">
    <property type="entry name" value="Integrin_alpha_N"/>
</dbReference>
<evidence type="ECO:0000259" key="2">
    <source>
        <dbReference type="PROSITE" id="PS50853"/>
    </source>
</evidence>
<dbReference type="SUPFAM" id="SSF69318">
    <property type="entry name" value="Integrin alpha N-terminal domain"/>
    <property type="match status" value="1"/>
</dbReference>
<accession>A0ABX2D7X7</accession>
<dbReference type="InterPro" id="IPR013783">
    <property type="entry name" value="Ig-like_fold"/>
</dbReference>
<dbReference type="Proteomes" id="UP000762110">
    <property type="component" value="Unassembled WGS sequence"/>
</dbReference>
<gene>
    <name evidence="3" type="ORF">HQN85_00005</name>
</gene>
<dbReference type="SUPFAM" id="SSF49373">
    <property type="entry name" value="Invasin/intimin cell-adhesion fragments"/>
    <property type="match status" value="2"/>
</dbReference>
<evidence type="ECO:0000313" key="3">
    <source>
        <dbReference type="EMBL" id="NQX30090.1"/>
    </source>
</evidence>
<dbReference type="CDD" id="cd00063">
    <property type="entry name" value="FN3"/>
    <property type="match status" value="2"/>
</dbReference>
<dbReference type="InterPro" id="IPR036116">
    <property type="entry name" value="FN3_sf"/>
</dbReference>
<feature type="domain" description="Fibronectin type-III" evidence="2">
    <location>
        <begin position="984"/>
        <end position="1077"/>
    </location>
</feature>
<proteinExistence type="predicted"/>
<dbReference type="Gene3D" id="2.60.40.10">
    <property type="entry name" value="Immunoglobulins"/>
    <property type="match status" value="3"/>
</dbReference>
<dbReference type="SUPFAM" id="SSF81296">
    <property type="entry name" value="E set domains"/>
    <property type="match status" value="1"/>
</dbReference>
<comment type="caution">
    <text evidence="3">The sequence shown here is derived from an EMBL/GenBank/DDBJ whole genome shotgun (WGS) entry which is preliminary data.</text>
</comment>
<dbReference type="SMART" id="SM00060">
    <property type="entry name" value="FN3"/>
    <property type="match status" value="2"/>
</dbReference>
<evidence type="ECO:0000313" key="4">
    <source>
        <dbReference type="Proteomes" id="UP000762110"/>
    </source>
</evidence>
<keyword evidence="4" id="KW-1185">Reference proteome</keyword>
<dbReference type="Gene3D" id="2.130.10.130">
    <property type="entry name" value="Integrin alpha, N-terminal"/>
    <property type="match status" value="1"/>
</dbReference>
<dbReference type="Pfam" id="PF18676">
    <property type="entry name" value="MBG_2"/>
    <property type="match status" value="4"/>
</dbReference>
<dbReference type="InterPro" id="IPR014756">
    <property type="entry name" value="Ig_E-set"/>
</dbReference>
<organism evidence="3 4">
    <name type="scientific">Pedobacter boryungensis</name>
    <dbReference type="NCBI Taxonomy" id="869962"/>
    <lineage>
        <taxon>Bacteria</taxon>
        <taxon>Pseudomonadati</taxon>
        <taxon>Bacteroidota</taxon>
        <taxon>Sphingobacteriia</taxon>
        <taxon>Sphingobacteriales</taxon>
        <taxon>Sphingobacteriaceae</taxon>
        <taxon>Pedobacter</taxon>
    </lineage>
</organism>
<dbReference type="InterPro" id="IPR008964">
    <property type="entry name" value="Invasin/intimin_cell_adhesion"/>
</dbReference>
<dbReference type="PROSITE" id="PS50853">
    <property type="entry name" value="FN3"/>
    <property type="match status" value="2"/>
</dbReference>
<keyword evidence="1" id="KW-0732">Signal</keyword>
<dbReference type="InterPro" id="IPR002909">
    <property type="entry name" value="IPT_dom"/>
</dbReference>
<feature type="domain" description="Fibronectin type-III" evidence="2">
    <location>
        <begin position="716"/>
        <end position="810"/>
    </location>
</feature>
<reference evidence="3 4" key="1">
    <citation type="submission" date="2020-05" db="EMBL/GenBank/DDBJ databases">
        <title>Description of Pedobacter foliorum sp. nov.</title>
        <authorList>
            <person name="Qi S."/>
            <person name="Carlier A."/>
            <person name="Cnockaert M."/>
            <person name="Vandamme P."/>
        </authorList>
    </citation>
    <scope>NUCLEOTIDE SEQUENCE [LARGE SCALE GENOMIC DNA]</scope>
    <source>
        <strain evidence="3 4">LMG 31300</strain>
    </source>
</reference>
<name>A0ABX2D7X7_9SPHI</name>
<dbReference type="NCBIfam" id="TIGR04131">
    <property type="entry name" value="Bac_Flav_CTERM"/>
    <property type="match status" value="1"/>
</dbReference>
<evidence type="ECO:0000256" key="1">
    <source>
        <dbReference type="ARBA" id="ARBA00022729"/>
    </source>
</evidence>
<dbReference type="PANTHER" id="PTHR45460:SF2">
    <property type="entry name" value="ALPHA 1,3 GLUCANASE, GH71 FAMILY (EUROFUNG)"/>
    <property type="match status" value="1"/>
</dbReference>
<dbReference type="EMBL" id="JABMKV010000001">
    <property type="protein sequence ID" value="NQX30090.1"/>
    <property type="molecule type" value="Genomic_DNA"/>
</dbReference>
<dbReference type="CDD" id="cd00102">
    <property type="entry name" value="IPT"/>
    <property type="match status" value="1"/>
</dbReference>
<dbReference type="InterPro" id="IPR026341">
    <property type="entry name" value="T9SS_type_B"/>
</dbReference>
<dbReference type="InterPro" id="IPR013517">
    <property type="entry name" value="FG-GAP"/>
</dbReference>
<sequence>KLSKPKNLGLSAQTDLIIGDIDGDERPDIVGVRASNGELYVYKNIVPIPTITSFTPNSGPIGTQVNIKGKGFNTIANQNLVFFGGAIAKVEKVISSNELIVSAPIGSDHSFVSLTNLASGLTAGTTEAFDITYTSSGPLTFKPEVGVATGQNPWAVAAKDLNKDGLIDFVVANEADNDLTVYINQSTTGAVSFKTAIHLKTGASPKGVKIADLDNDGLPDIAVVNSTDNTLKVFHNTTVTSSKNPQVTFAASSTLTTGGDPVNLEIADFDGDGKFDVATENSTGSLSVFKNSSVKGQIKFNQPSSVSISPSAFNLSIGDFDKDGKIDLATTSNVANVINVLKNTSANGLIGFSVTTPAVTTPLITSLLASDSNNDGNLDLIYSDASVNGLIVKFGNGDLTFGPEVKTNTNNPSGNIGLSAGDVDGDGKVELAVGGNNFGNHFIFKNASGNSFTQAYSASTSNTRFNALEDVDADGKLDFISLYNGKGELNIKLNDQIVPIDIQTLPATNIVADGARLNGKVRANTGDVNVAFEFSSSPDMSGGGTLNATSNATVKAGSGFVDSYVDTKGWDPVTFYYRIVATAVADGTQAKGAILSVDIPAQVVSITATSPNPVIPPLTTVDYKVNFSGDINGLTPANFSLTTTGAVSGASVVDVQKDPMNVNSWYVLVNVGSGGDGTLTLNLANATGLLNTNLKPLTLNVALPFAGDTYTIDAGAPAAPIGLVANPGDGLVKLTWAVNNESDLASYEIYGGTSANPTTLLTSIAVGGALSYTDINLTNGTTYFYRITAKDGAGNESAYSNEVSGTPKAGLVPKLDQTITFAPLSDVMYGDAGFDLPAKSDQGLDITYTSPSPAVVITNKNHVEILHAGKATIYADQGGDATYNEAGQVSQVLDILPRPITVQATATGKVAGSGADPVLSYYVAQGQFYNGDLATNVFKGTPQREVGELPGIYKIHQGTVVSNGDYELTFIEDDFTITPAAGQTVSIPQGLSANPGDALVKLTWIANPELNLAGYDVYGGTSANPTTLLTNVSAGTQSYTDMNLTNGTTYHYRIVAKLTDGTVSAYSNEVSGTPQPGQALKIDQTITFGPLADKIYGDADFDLTATAGSGQSVTYTISDNSVATVTGSTVHILHVGTVTISADQSGDNFYNAAGQVSRVLTIAQKQIDVVADAQSKVVNAQDPALTYSYSPSLVPGDGFSGSLSRVAGENVGSYAIDQYTLSLGSDYKINYTGAQFVITAAPVQNVQSISFNALPVKTYGDADFDAGATASSGLPVSYSSSDNSVATIVNGKVHILKAGTVTIYADQSGNGNYTAAVQAGQLLIIKQAPLQLSADAKTKVYGTNDPTFTYVLTSGTLLAGDAISGTLIRAPGENVGAYAIGLGSLTAGANYSIALVPANLTITTAAITVKADPMSKFIGDADPVLTYTYSPILVGSDSFSGSLDRAPGESLGTYAIGKGTLSAGSNYMITFVPSTLSIGLKSAANFKLDANNILTPNGDGKNDKLVIKGLDQYPDAKLTIVDREGRVVYQSTHYQNDFDGTYNGKPLSDNTYYYIVDFGKSFGRIRGFITIIN</sequence>
<dbReference type="InterPro" id="IPR003961">
    <property type="entry name" value="FN3_dom"/>
</dbReference>
<dbReference type="Gene3D" id="2.60.40.1080">
    <property type="match status" value="2"/>
</dbReference>
<dbReference type="SUPFAM" id="SSF49265">
    <property type="entry name" value="Fibronectin type III"/>
    <property type="match status" value="1"/>
</dbReference>
<feature type="non-terminal residue" evidence="3">
    <location>
        <position position="1"/>
    </location>
</feature>
<dbReference type="InterPro" id="IPR041286">
    <property type="entry name" value="MBG_2"/>
</dbReference>
<protein>
    <submittedName>
        <fullName evidence="3">VCBS repeat-containing protein</fullName>
    </submittedName>
</protein>
<dbReference type="Pfam" id="PF13517">
    <property type="entry name" value="FG-GAP_3"/>
    <property type="match status" value="2"/>
</dbReference>
<dbReference type="PANTHER" id="PTHR45460">
    <property type="entry name" value="SIMILAR TO CYSTEINE PROTEINASE"/>
    <property type="match status" value="1"/>
</dbReference>
<dbReference type="Pfam" id="PF13585">
    <property type="entry name" value="CHU_C"/>
    <property type="match status" value="1"/>
</dbReference>
<dbReference type="Pfam" id="PF01833">
    <property type="entry name" value="TIG"/>
    <property type="match status" value="1"/>
</dbReference>